<dbReference type="OrthoDB" id="9807815at2"/>
<evidence type="ECO:0000256" key="1">
    <source>
        <dbReference type="ARBA" id="ARBA00004141"/>
    </source>
</evidence>
<evidence type="ECO:0000256" key="4">
    <source>
        <dbReference type="ARBA" id="ARBA00022989"/>
    </source>
</evidence>
<comment type="subcellular location">
    <subcellularLocation>
        <location evidence="1">Membrane</location>
        <topology evidence="1">Multi-pass membrane protein</topology>
    </subcellularLocation>
</comment>
<keyword evidence="5 6" id="KW-0472">Membrane</keyword>
<evidence type="ECO:0000256" key="3">
    <source>
        <dbReference type="ARBA" id="ARBA00022692"/>
    </source>
</evidence>
<gene>
    <name evidence="9" type="ORF">BEI59_02735</name>
    <name evidence="8" type="ORF">BEI63_32375</name>
</gene>
<evidence type="ECO:0000313" key="11">
    <source>
        <dbReference type="Proteomes" id="UP000094869"/>
    </source>
</evidence>
<dbReference type="EMBL" id="MEHA01000001">
    <property type="protein sequence ID" value="ODR56182.1"/>
    <property type="molecule type" value="Genomic_DNA"/>
</dbReference>
<organism evidence="9 10">
    <name type="scientific">Eisenbergiella tayi</name>
    <dbReference type="NCBI Taxonomy" id="1432052"/>
    <lineage>
        <taxon>Bacteria</taxon>
        <taxon>Bacillati</taxon>
        <taxon>Bacillota</taxon>
        <taxon>Clostridia</taxon>
        <taxon>Lachnospirales</taxon>
        <taxon>Lachnospiraceae</taxon>
        <taxon>Eisenbergiella</taxon>
    </lineage>
</organism>
<dbReference type="Proteomes" id="UP000094271">
    <property type="component" value="Unassembled WGS sequence"/>
</dbReference>
<dbReference type="PANTHER" id="PTHR38459:SF1">
    <property type="entry name" value="PROPHAGE BACTOPRENOL-LINKED GLUCOSE TRANSLOCASE HOMOLOG"/>
    <property type="match status" value="1"/>
</dbReference>
<evidence type="ECO:0000313" key="9">
    <source>
        <dbReference type="EMBL" id="ODR56182.1"/>
    </source>
</evidence>
<reference evidence="9 10" key="2">
    <citation type="submission" date="2016-08" db="EMBL/GenBank/DDBJ databases">
        <authorList>
            <person name="Seilhamer J.J."/>
        </authorList>
    </citation>
    <scope>NUCLEOTIDE SEQUENCE [LARGE SCALE GENOMIC DNA]</scope>
    <source>
        <strain evidence="9 10">NML150140-1</strain>
    </source>
</reference>
<dbReference type="Pfam" id="PF04138">
    <property type="entry name" value="GtrA_DPMS_TM"/>
    <property type="match status" value="1"/>
</dbReference>
<sequence length="139" mass="15796">MKKLISQIFKFGVTGVICFLIQTGILTALTELFGVPYMISSFIGFTVSVIVNYIMSITIVFEPDRQCGKVKQFSVFLILSIIGLGIYQILMWLITPWLEKYMSRAYMLVNIGATVVVMVYNFITRKIFIEKKTDGIIAE</sequence>
<comment type="caution">
    <text evidence="9">The sequence shown here is derived from an EMBL/GenBank/DDBJ whole genome shotgun (WGS) entry which is preliminary data.</text>
</comment>
<reference evidence="8 11" key="1">
    <citation type="submission" date="2016-08" db="EMBL/GenBank/DDBJ databases">
        <title>Characterization of Isolates of Eisenbergiella tayi Derived from Blood Cultures, Using Whole Genome Sequencing.</title>
        <authorList>
            <person name="Bernier A.-M."/>
            <person name="Burdz T."/>
            <person name="Wiebe D."/>
            <person name="Bernard K."/>
        </authorList>
    </citation>
    <scope>NUCLEOTIDE SEQUENCE [LARGE SCALE GENOMIC DNA]</scope>
    <source>
        <strain evidence="8 11">NML120146</strain>
    </source>
</reference>
<feature type="transmembrane region" description="Helical" evidence="6">
    <location>
        <begin position="39"/>
        <end position="61"/>
    </location>
</feature>
<dbReference type="PANTHER" id="PTHR38459">
    <property type="entry name" value="PROPHAGE BACTOPRENOL-LINKED GLUCOSE TRANSLOCASE HOMOLOG"/>
    <property type="match status" value="1"/>
</dbReference>
<dbReference type="EMBL" id="MEHD01000056">
    <property type="protein sequence ID" value="ODR44299.1"/>
    <property type="molecule type" value="Genomic_DNA"/>
</dbReference>
<evidence type="ECO:0000256" key="6">
    <source>
        <dbReference type="SAM" id="Phobius"/>
    </source>
</evidence>
<dbReference type="AlphaFoldDB" id="A0A1E3UQB8"/>
<comment type="similarity">
    <text evidence="2">Belongs to the GtrA family.</text>
</comment>
<feature type="transmembrane region" description="Helical" evidence="6">
    <location>
        <begin position="105"/>
        <end position="123"/>
    </location>
</feature>
<dbReference type="GO" id="GO:0005886">
    <property type="term" value="C:plasma membrane"/>
    <property type="evidence" value="ECO:0007669"/>
    <property type="project" value="TreeGrafter"/>
</dbReference>
<dbReference type="InterPro" id="IPR007267">
    <property type="entry name" value="GtrA_DPMS_TM"/>
</dbReference>
<keyword evidence="4 6" id="KW-1133">Transmembrane helix</keyword>
<evidence type="ECO:0000313" key="8">
    <source>
        <dbReference type="EMBL" id="ODR44299.1"/>
    </source>
</evidence>
<accession>A0A1E3UQB8</accession>
<name>A0A1E3UQB8_9FIRM</name>
<protein>
    <submittedName>
        <fullName evidence="9">Sugar translocase</fullName>
    </submittedName>
</protein>
<evidence type="ECO:0000256" key="2">
    <source>
        <dbReference type="ARBA" id="ARBA00009399"/>
    </source>
</evidence>
<dbReference type="Proteomes" id="UP000094869">
    <property type="component" value="Unassembled WGS sequence"/>
</dbReference>
<proteinExistence type="inferred from homology"/>
<dbReference type="RefSeq" id="WP_069409518.1">
    <property type="nucleotide sequence ID" value="NZ_DBFYTW010000390.1"/>
</dbReference>
<keyword evidence="3 6" id="KW-0812">Transmembrane</keyword>
<evidence type="ECO:0000259" key="7">
    <source>
        <dbReference type="Pfam" id="PF04138"/>
    </source>
</evidence>
<keyword evidence="11" id="KW-1185">Reference proteome</keyword>
<dbReference type="InterPro" id="IPR051401">
    <property type="entry name" value="GtrA_CellWall_Glycosyl"/>
</dbReference>
<dbReference type="GO" id="GO:0000271">
    <property type="term" value="P:polysaccharide biosynthetic process"/>
    <property type="evidence" value="ECO:0007669"/>
    <property type="project" value="InterPro"/>
</dbReference>
<evidence type="ECO:0000313" key="10">
    <source>
        <dbReference type="Proteomes" id="UP000094271"/>
    </source>
</evidence>
<feature type="transmembrane region" description="Helical" evidence="6">
    <location>
        <begin position="12"/>
        <end position="33"/>
    </location>
</feature>
<feature type="transmembrane region" description="Helical" evidence="6">
    <location>
        <begin position="73"/>
        <end position="93"/>
    </location>
</feature>
<feature type="domain" description="GtrA/DPMS transmembrane" evidence="7">
    <location>
        <begin position="10"/>
        <end position="129"/>
    </location>
</feature>
<evidence type="ECO:0000256" key="5">
    <source>
        <dbReference type="ARBA" id="ARBA00023136"/>
    </source>
</evidence>